<dbReference type="PANTHER" id="PTHR43308">
    <property type="entry name" value="OUTER MEMBRANE PROTEIN ALPHA-RELATED"/>
    <property type="match status" value="1"/>
</dbReference>
<protein>
    <submittedName>
        <fullName evidence="4">S-layer homology domain-containing protein</fullName>
    </submittedName>
</protein>
<dbReference type="PROSITE" id="PS51272">
    <property type="entry name" value="SLH"/>
    <property type="match status" value="3"/>
</dbReference>
<feature type="domain" description="SLH" evidence="3">
    <location>
        <begin position="93"/>
        <end position="156"/>
    </location>
</feature>
<organism evidence="4 5">
    <name type="scientific">Neglectibacter timonensis</name>
    <dbReference type="NCBI Taxonomy" id="1776382"/>
    <lineage>
        <taxon>Bacteria</taxon>
        <taxon>Bacillati</taxon>
        <taxon>Bacillota</taxon>
        <taxon>Clostridia</taxon>
        <taxon>Eubacteriales</taxon>
        <taxon>Oscillospiraceae</taxon>
        <taxon>Neglectibacter</taxon>
    </lineage>
</organism>
<evidence type="ECO:0000256" key="2">
    <source>
        <dbReference type="SAM" id="SignalP"/>
    </source>
</evidence>
<evidence type="ECO:0000256" key="1">
    <source>
        <dbReference type="ARBA" id="ARBA00022737"/>
    </source>
</evidence>
<keyword evidence="5" id="KW-1185">Reference proteome</keyword>
<feature type="domain" description="SLH" evidence="3">
    <location>
        <begin position="31"/>
        <end position="92"/>
    </location>
</feature>
<dbReference type="InterPro" id="IPR051465">
    <property type="entry name" value="Cell_Envelope_Struct_Comp"/>
</dbReference>
<feature type="domain" description="SLH" evidence="3">
    <location>
        <begin position="159"/>
        <end position="222"/>
    </location>
</feature>
<comment type="caution">
    <text evidence="4">The sequence shown here is derived from an EMBL/GenBank/DDBJ whole genome shotgun (WGS) entry which is preliminary data.</text>
</comment>
<evidence type="ECO:0000259" key="3">
    <source>
        <dbReference type="PROSITE" id="PS51272"/>
    </source>
</evidence>
<accession>A0ABT1S1Q3</accession>
<dbReference type="InterPro" id="IPR017946">
    <property type="entry name" value="PLC-like_Pdiesterase_TIM-brl"/>
</dbReference>
<gene>
    <name evidence="4" type="ORF">NE695_13160</name>
</gene>
<keyword evidence="2" id="KW-0732">Signal</keyword>
<dbReference type="EMBL" id="JANFZH010000032">
    <property type="protein sequence ID" value="MCQ4840857.1"/>
    <property type="molecule type" value="Genomic_DNA"/>
</dbReference>
<dbReference type="Gene3D" id="3.20.20.190">
    <property type="entry name" value="Phosphatidylinositol (PI) phosphodiesterase"/>
    <property type="match status" value="1"/>
</dbReference>
<keyword evidence="1" id="KW-0677">Repeat</keyword>
<proteinExistence type="predicted"/>
<evidence type="ECO:0000313" key="4">
    <source>
        <dbReference type="EMBL" id="MCQ4840857.1"/>
    </source>
</evidence>
<reference evidence="4 5" key="1">
    <citation type="submission" date="2022-06" db="EMBL/GenBank/DDBJ databases">
        <title>Isolation of gut microbiota from human fecal samples.</title>
        <authorList>
            <person name="Pamer E.G."/>
            <person name="Barat B."/>
            <person name="Waligurski E."/>
            <person name="Medina S."/>
            <person name="Paddock L."/>
            <person name="Mostad J."/>
        </authorList>
    </citation>
    <scope>NUCLEOTIDE SEQUENCE [LARGE SCALE GENOMIC DNA]</scope>
    <source>
        <strain evidence="4 5">DFI.9.73</strain>
    </source>
</reference>
<dbReference type="Pfam" id="PF00395">
    <property type="entry name" value="SLH"/>
    <property type="match status" value="3"/>
</dbReference>
<name>A0ABT1S1Q3_9FIRM</name>
<dbReference type="Proteomes" id="UP001524473">
    <property type="component" value="Unassembled WGS sequence"/>
</dbReference>
<feature type="chain" id="PRO_5046231610" evidence="2">
    <location>
        <begin position="29"/>
        <end position="451"/>
    </location>
</feature>
<sequence length="451" mass="51423">MRKNFGRRIAACFFAGLLLLGSVLPALAFENERQFPDVQGSEWYALPVNYLARRQVLGGKEDGKFHPEDPVTRAEFLKLLALVSGKKINSQRLQGKFSDVDNNAWYAEYVYWSVKEKIANGVGDNRFAPNSPISRQEIAVLLWRYNKNAMGRVLPKNRTMNFRDASSCAGWAAKEVAKVSGAGLLSGYEDRTFRPWGKATRAEAAQIIYNYLGSYQKFEQGCNIDDLRYIMHGGGQTGQFLVSNSLQAMEESYGWGNRMIEVDFSWTADQQLACVHGWGGEYPPYSTLSQFMQTKIFGSLTPMSLDTLAAWMRSHPEVRVIPDFKERNTEGLRMISVRYPDLIERFLPYIYSIREYDSVKNLGFRNIFLILYRMPAAEKRDPSQVMAFAKEKDLAGVAIAPFQEREYFAAAQKAGIPLLCYVVDKLDWMVDMARQGADGYFTDRQNVRIQW</sequence>
<dbReference type="SUPFAM" id="SSF51695">
    <property type="entry name" value="PLC-like phosphodiesterases"/>
    <property type="match status" value="1"/>
</dbReference>
<evidence type="ECO:0000313" key="5">
    <source>
        <dbReference type="Proteomes" id="UP001524473"/>
    </source>
</evidence>
<feature type="signal peptide" evidence="2">
    <location>
        <begin position="1"/>
        <end position="28"/>
    </location>
</feature>
<dbReference type="InterPro" id="IPR001119">
    <property type="entry name" value="SLH_dom"/>
</dbReference>
<dbReference type="PANTHER" id="PTHR43308:SF5">
    <property type="entry name" value="S-LAYER PROTEIN _ PEPTIDOGLYCAN ENDO-BETA-N-ACETYLGLUCOSAMINIDASE"/>
    <property type="match status" value="1"/>
</dbReference>
<dbReference type="RefSeq" id="WP_256192080.1">
    <property type="nucleotide sequence ID" value="NZ_CATZHN010000032.1"/>
</dbReference>